<dbReference type="Proteomes" id="UP000230767">
    <property type="component" value="Unassembled WGS sequence"/>
</dbReference>
<evidence type="ECO:0000256" key="1">
    <source>
        <dbReference type="SAM" id="Phobius"/>
    </source>
</evidence>
<keyword evidence="1" id="KW-0472">Membrane</keyword>
<organism evidence="2 3">
    <name type="scientific">Candidatus Nealsonbacteria bacterium CG_4_10_14_0_8_um_filter_37_14</name>
    <dbReference type="NCBI Taxonomy" id="1974684"/>
    <lineage>
        <taxon>Bacteria</taxon>
        <taxon>Candidatus Nealsoniibacteriota</taxon>
    </lineage>
</organism>
<evidence type="ECO:0000313" key="3">
    <source>
        <dbReference type="Proteomes" id="UP000230767"/>
    </source>
</evidence>
<proteinExistence type="predicted"/>
<accession>A0A2M7R737</accession>
<gene>
    <name evidence="2" type="ORF">COY73_00370</name>
</gene>
<keyword evidence="1" id="KW-1133">Transmembrane helix</keyword>
<sequence length="189" mass="22205">MTLRVPSEKFFDLVEKLKEEFEVESYNVKNYRIPIGRELDELQILSDSLSDYEKIREEIKAMRAGKDKIELLMQLTDKELELKEKERKYQGAVSSKEKQGAYATLNINLKQEKSPKIWPENVLDRFKDRLRRALDNTVEILKDLIGGSIEVFFKAIQIAVYIFIVGIVLAGFYRLGKELFKRLIRKKNQ</sequence>
<reference evidence="3" key="1">
    <citation type="submission" date="2017-09" db="EMBL/GenBank/DDBJ databases">
        <title>Depth-based differentiation of microbial function through sediment-hosted aquifers and enrichment of novel symbionts in the deep terrestrial subsurface.</title>
        <authorList>
            <person name="Probst A.J."/>
            <person name="Ladd B."/>
            <person name="Jarett J.K."/>
            <person name="Geller-Mcgrath D.E."/>
            <person name="Sieber C.M.K."/>
            <person name="Emerson J.B."/>
            <person name="Anantharaman K."/>
            <person name="Thomas B.C."/>
            <person name="Malmstrom R."/>
            <person name="Stieglmeier M."/>
            <person name="Klingl A."/>
            <person name="Woyke T."/>
            <person name="Ryan C.M."/>
            <person name="Banfield J.F."/>
        </authorList>
    </citation>
    <scope>NUCLEOTIDE SEQUENCE [LARGE SCALE GENOMIC DNA]</scope>
</reference>
<evidence type="ECO:0008006" key="4">
    <source>
        <dbReference type="Google" id="ProtNLM"/>
    </source>
</evidence>
<dbReference type="EMBL" id="PFLW01000010">
    <property type="protein sequence ID" value="PIY89647.1"/>
    <property type="molecule type" value="Genomic_DNA"/>
</dbReference>
<comment type="caution">
    <text evidence="2">The sequence shown here is derived from an EMBL/GenBank/DDBJ whole genome shotgun (WGS) entry which is preliminary data.</text>
</comment>
<evidence type="ECO:0000313" key="2">
    <source>
        <dbReference type="EMBL" id="PIY89647.1"/>
    </source>
</evidence>
<keyword evidence="1" id="KW-0812">Transmembrane</keyword>
<protein>
    <recommendedName>
        <fullName evidence="4">DUF4349 domain-containing protein</fullName>
    </recommendedName>
</protein>
<name>A0A2M7R737_9BACT</name>
<feature type="transmembrane region" description="Helical" evidence="1">
    <location>
        <begin position="158"/>
        <end position="176"/>
    </location>
</feature>
<dbReference type="AlphaFoldDB" id="A0A2M7R737"/>